<dbReference type="Proteomes" id="UP000886523">
    <property type="component" value="Unassembled WGS sequence"/>
</dbReference>
<name>A0A9P6BCU7_9AGAM</name>
<accession>A0A9P6BCU7</accession>
<evidence type="ECO:0000313" key="1">
    <source>
        <dbReference type="EMBL" id="KAF9520411.1"/>
    </source>
</evidence>
<dbReference type="EMBL" id="MU128912">
    <property type="protein sequence ID" value="KAF9520411.1"/>
    <property type="molecule type" value="Genomic_DNA"/>
</dbReference>
<organism evidence="1 2">
    <name type="scientific">Hydnum rufescens UP504</name>
    <dbReference type="NCBI Taxonomy" id="1448309"/>
    <lineage>
        <taxon>Eukaryota</taxon>
        <taxon>Fungi</taxon>
        <taxon>Dikarya</taxon>
        <taxon>Basidiomycota</taxon>
        <taxon>Agaricomycotina</taxon>
        <taxon>Agaricomycetes</taxon>
        <taxon>Cantharellales</taxon>
        <taxon>Hydnaceae</taxon>
        <taxon>Hydnum</taxon>
    </lineage>
</organism>
<reference evidence="1" key="1">
    <citation type="journal article" date="2020" name="Nat. Commun.">
        <title>Large-scale genome sequencing of mycorrhizal fungi provides insights into the early evolution of symbiotic traits.</title>
        <authorList>
            <person name="Miyauchi S."/>
            <person name="Kiss E."/>
            <person name="Kuo A."/>
            <person name="Drula E."/>
            <person name="Kohler A."/>
            <person name="Sanchez-Garcia M."/>
            <person name="Morin E."/>
            <person name="Andreopoulos B."/>
            <person name="Barry K.W."/>
            <person name="Bonito G."/>
            <person name="Buee M."/>
            <person name="Carver A."/>
            <person name="Chen C."/>
            <person name="Cichocki N."/>
            <person name="Clum A."/>
            <person name="Culley D."/>
            <person name="Crous P.W."/>
            <person name="Fauchery L."/>
            <person name="Girlanda M."/>
            <person name="Hayes R.D."/>
            <person name="Keri Z."/>
            <person name="LaButti K."/>
            <person name="Lipzen A."/>
            <person name="Lombard V."/>
            <person name="Magnuson J."/>
            <person name="Maillard F."/>
            <person name="Murat C."/>
            <person name="Nolan M."/>
            <person name="Ohm R.A."/>
            <person name="Pangilinan J."/>
            <person name="Pereira M.F."/>
            <person name="Perotto S."/>
            <person name="Peter M."/>
            <person name="Pfister S."/>
            <person name="Riley R."/>
            <person name="Sitrit Y."/>
            <person name="Stielow J.B."/>
            <person name="Szollosi G."/>
            <person name="Zifcakova L."/>
            <person name="Stursova M."/>
            <person name="Spatafora J.W."/>
            <person name="Tedersoo L."/>
            <person name="Vaario L.M."/>
            <person name="Yamada A."/>
            <person name="Yan M."/>
            <person name="Wang P."/>
            <person name="Xu J."/>
            <person name="Bruns T."/>
            <person name="Baldrian P."/>
            <person name="Vilgalys R."/>
            <person name="Dunand C."/>
            <person name="Henrissat B."/>
            <person name="Grigoriev I.V."/>
            <person name="Hibbett D."/>
            <person name="Nagy L.G."/>
            <person name="Martin F.M."/>
        </authorList>
    </citation>
    <scope>NUCLEOTIDE SEQUENCE</scope>
    <source>
        <strain evidence="1">UP504</strain>
    </source>
</reference>
<dbReference type="OrthoDB" id="66620at2759"/>
<proteinExistence type="predicted"/>
<evidence type="ECO:0000313" key="2">
    <source>
        <dbReference type="Proteomes" id="UP000886523"/>
    </source>
</evidence>
<protein>
    <submittedName>
        <fullName evidence="1">Uncharacterized protein</fullName>
    </submittedName>
</protein>
<comment type="caution">
    <text evidence="1">The sequence shown here is derived from an EMBL/GenBank/DDBJ whole genome shotgun (WGS) entry which is preliminary data.</text>
</comment>
<gene>
    <name evidence="1" type="ORF">BS47DRAFT_763840</name>
</gene>
<dbReference type="AlphaFoldDB" id="A0A9P6BCU7"/>
<sequence>MCVQGFLVRRQLATILVLLAHLIDYQASFAFSLLVQNDLEGETFTCATLPDGTCQCSVPKLVDSEGSLCRIRWRCPQVPRHPPFFTCVLCGCFGCDMHYISTGILRGPGFPQTIIIISQCASFLLA</sequence>
<keyword evidence="2" id="KW-1185">Reference proteome</keyword>